<evidence type="ECO:0000313" key="4">
    <source>
        <dbReference type="EMBL" id="ODQ95959.1"/>
    </source>
</evidence>
<feature type="domain" description="Mammalian cell entry C-terminal" evidence="3">
    <location>
        <begin position="125"/>
        <end position="292"/>
    </location>
</feature>
<evidence type="ECO:0000259" key="2">
    <source>
        <dbReference type="Pfam" id="PF02470"/>
    </source>
</evidence>
<feature type="domain" description="Mce/MlaD" evidence="2">
    <location>
        <begin position="42"/>
        <end position="117"/>
    </location>
</feature>
<dbReference type="PROSITE" id="PS51257">
    <property type="entry name" value="PROKAR_LIPOPROTEIN"/>
    <property type="match status" value="1"/>
</dbReference>
<evidence type="ECO:0000256" key="1">
    <source>
        <dbReference type="SAM" id="MobiDB-lite"/>
    </source>
</evidence>
<protein>
    <submittedName>
        <fullName evidence="4">Mammalian cell entry protein</fullName>
    </submittedName>
</protein>
<dbReference type="Pfam" id="PF02470">
    <property type="entry name" value="MlaD"/>
    <property type="match status" value="1"/>
</dbReference>
<dbReference type="OrthoDB" id="9774928at2"/>
<name>A0A1E3S1F8_9MYCO</name>
<feature type="compositionally biased region" description="Low complexity" evidence="1">
    <location>
        <begin position="424"/>
        <end position="459"/>
    </location>
</feature>
<dbReference type="GO" id="GO:0005576">
    <property type="term" value="C:extracellular region"/>
    <property type="evidence" value="ECO:0007669"/>
    <property type="project" value="TreeGrafter"/>
</dbReference>
<evidence type="ECO:0000259" key="3">
    <source>
        <dbReference type="Pfam" id="PF11887"/>
    </source>
</evidence>
<organism evidence="4 5">
    <name type="scientific">Mycolicibacterium holsaticum</name>
    <dbReference type="NCBI Taxonomy" id="152142"/>
    <lineage>
        <taxon>Bacteria</taxon>
        <taxon>Bacillati</taxon>
        <taxon>Actinomycetota</taxon>
        <taxon>Actinomycetes</taxon>
        <taxon>Mycobacteriales</taxon>
        <taxon>Mycobacteriaceae</taxon>
        <taxon>Mycolicibacterium</taxon>
    </lineage>
</organism>
<dbReference type="Pfam" id="PF11887">
    <property type="entry name" value="Mce4_CUP1"/>
    <property type="match status" value="1"/>
</dbReference>
<reference evidence="5" key="1">
    <citation type="submission" date="2016-09" db="EMBL/GenBank/DDBJ databases">
        <authorList>
            <person name="Greninger A.L."/>
            <person name="Jerome K.R."/>
            <person name="Mcnair B."/>
            <person name="Wallis C."/>
            <person name="Fang F."/>
        </authorList>
    </citation>
    <scope>NUCLEOTIDE SEQUENCE [LARGE SCALE GENOMIC DNA]</scope>
    <source>
        <strain evidence="5">M7</strain>
    </source>
</reference>
<gene>
    <name evidence="4" type="ORF">BHQ17_02825</name>
</gene>
<feature type="region of interest" description="Disordered" evidence="1">
    <location>
        <begin position="370"/>
        <end position="392"/>
    </location>
</feature>
<dbReference type="InterPro" id="IPR005693">
    <property type="entry name" value="Mce"/>
</dbReference>
<feature type="region of interest" description="Disordered" evidence="1">
    <location>
        <begin position="420"/>
        <end position="468"/>
    </location>
</feature>
<sequence length="468" mass="48431">MISGIKRLTVVGSCVAMALTGCSFQGINSLPLPGAVGRGADAVTYHVQVANVATLESNSPVMIDDVVVGSVGKMTVDNWHADVEISVKPDVAIPANAVATVGQTSLLGSMHLALNPPLGEEPSGRLQPGATIPLSESSTYPSTERTLSSLSMVVNGGGLGQIGDVIHNFSAAVSGREPEIRELLTRLDNFIGVLDTQRDDIIATIQQLNRVAGTFAGQREVIDRALKEIPPAIDVLIKERPNLTTALEKLGTFGDTATTLVNEAGDDLVKDLENLGPALGAIADIGPDLNLALLWATAFPYGPTFADRITRGDYINLFATFDLTYPRLKKTLLLGTRWGDENAKLIPAPGDPYWATYSYNPMSLGVAPPPTEGLAPSAGAPPGETTPKVNGPLLPVVPPPPAAPWLPSAPVTTSSQIFAGPYGAEAPAQAELPAPPAQAELPAPPAQAELPAPPAQAELPAPPAGGGG</sequence>
<evidence type="ECO:0000313" key="5">
    <source>
        <dbReference type="Proteomes" id="UP000094243"/>
    </source>
</evidence>
<dbReference type="InterPro" id="IPR024516">
    <property type="entry name" value="Mce_C"/>
</dbReference>
<dbReference type="AlphaFoldDB" id="A0A1E3S1F8"/>
<dbReference type="RefSeq" id="WP_069403716.1">
    <property type="nucleotide sequence ID" value="NZ_MIGZ01000009.1"/>
</dbReference>
<dbReference type="InterPro" id="IPR052336">
    <property type="entry name" value="MlaD_Phospholipid_Transporter"/>
</dbReference>
<dbReference type="NCBIfam" id="TIGR00996">
    <property type="entry name" value="Mtu_fam_mce"/>
    <property type="match status" value="1"/>
</dbReference>
<dbReference type="Proteomes" id="UP000094243">
    <property type="component" value="Unassembled WGS sequence"/>
</dbReference>
<dbReference type="PANTHER" id="PTHR33371">
    <property type="entry name" value="INTERMEMBRANE PHOSPHOLIPID TRANSPORT SYSTEM BINDING PROTEIN MLAD-RELATED"/>
    <property type="match status" value="1"/>
</dbReference>
<proteinExistence type="predicted"/>
<accession>A0A1E3S1F8</accession>
<dbReference type="PANTHER" id="PTHR33371:SF15">
    <property type="entry name" value="LIPOPROTEIN LPRN"/>
    <property type="match status" value="1"/>
</dbReference>
<keyword evidence="5" id="KW-1185">Reference proteome</keyword>
<comment type="caution">
    <text evidence="4">The sequence shown here is derived from an EMBL/GenBank/DDBJ whole genome shotgun (WGS) entry which is preliminary data.</text>
</comment>
<dbReference type="InterPro" id="IPR003399">
    <property type="entry name" value="Mce/MlaD"/>
</dbReference>
<dbReference type="EMBL" id="MIGZ01000009">
    <property type="protein sequence ID" value="ODQ95959.1"/>
    <property type="molecule type" value="Genomic_DNA"/>
</dbReference>